<dbReference type="Pfam" id="PF22022">
    <property type="entry name" value="Phage_int_M"/>
    <property type="match status" value="1"/>
</dbReference>
<sequence length="414" mass="46707">MKRSAIKRRPLADTVLDSLEAEEKEYRELDGSNLYFRVKPDGGKSWQLRYKNAAGKWAWLGLGGYPEVSGSLARKRASEYREQISNGIDPQEQKRAAKVAAERAAERLFRAAAEGWYDAKCQQGLAQSSLDKIRTYLDSDILPELGDRQLDDISRTDCARLQKRIEDRGALNVAKKVRGWLNDIFGYAIAKGLTENDPASRLKSIAKPAPMAQQYPHLLEPEIPDFIKALRRSNSRLIPRTAAWLCLWTASRPGMVRFAEWKEFDLDAALWTVPAAKMKMRRDQLVPLPRQAVEALREVQALTGRTRWVFPGTGPKNPVISENTIGKVYGLVGYKGRLVGHGTRHTASTLLNEHDFDSDLVEAQLAHKEEGTAGIYNQAAYLRQRREMMQWYADHLDALGDGKVLPSAGHRRSR</sequence>
<dbReference type="AlphaFoldDB" id="A0A5R8ZQC6"/>
<dbReference type="InterPro" id="IPR038488">
    <property type="entry name" value="Integrase_DNA-bd_sf"/>
</dbReference>
<dbReference type="PROSITE" id="PS51900">
    <property type="entry name" value="CB"/>
    <property type="match status" value="1"/>
</dbReference>
<comment type="similarity">
    <text evidence="1">Belongs to the 'phage' integrase family.</text>
</comment>
<evidence type="ECO:0000313" key="8">
    <source>
        <dbReference type="EMBL" id="TLP68254.1"/>
    </source>
</evidence>
<dbReference type="Pfam" id="PF00589">
    <property type="entry name" value="Phage_integrase"/>
    <property type="match status" value="1"/>
</dbReference>
<evidence type="ECO:0000256" key="1">
    <source>
        <dbReference type="ARBA" id="ARBA00008857"/>
    </source>
</evidence>
<dbReference type="PROSITE" id="PS51898">
    <property type="entry name" value="TYR_RECOMBINASE"/>
    <property type="match status" value="1"/>
</dbReference>
<dbReference type="InterPro" id="IPR002104">
    <property type="entry name" value="Integrase_catalytic"/>
</dbReference>
<dbReference type="Gene3D" id="1.10.150.130">
    <property type="match status" value="1"/>
</dbReference>
<dbReference type="EMBL" id="VASG01000014">
    <property type="protein sequence ID" value="TLP68254.1"/>
    <property type="molecule type" value="Genomic_DNA"/>
</dbReference>
<evidence type="ECO:0000259" key="7">
    <source>
        <dbReference type="PROSITE" id="PS51900"/>
    </source>
</evidence>
<evidence type="ECO:0000256" key="2">
    <source>
        <dbReference type="ARBA" id="ARBA00022908"/>
    </source>
</evidence>
<dbReference type="GO" id="GO:0003677">
    <property type="term" value="F:DNA binding"/>
    <property type="evidence" value="ECO:0007669"/>
    <property type="project" value="UniProtKB-UniRule"/>
</dbReference>
<dbReference type="GO" id="GO:0015074">
    <property type="term" value="P:DNA integration"/>
    <property type="evidence" value="ECO:0007669"/>
    <property type="project" value="UniProtKB-KW"/>
</dbReference>
<dbReference type="InterPro" id="IPR010998">
    <property type="entry name" value="Integrase_recombinase_N"/>
</dbReference>
<dbReference type="GO" id="GO:0006310">
    <property type="term" value="P:DNA recombination"/>
    <property type="evidence" value="ECO:0007669"/>
    <property type="project" value="UniProtKB-KW"/>
</dbReference>
<reference evidence="8 9" key="1">
    <citation type="submission" date="2019-05" db="EMBL/GenBank/DDBJ databases">
        <authorList>
            <person name="Moore K."/>
            <person name="O'Neill P."/>
            <person name="Farbos A."/>
            <person name="Studholme D.J."/>
        </authorList>
    </citation>
    <scope>NUCLEOTIDE SEQUENCE [LARGE SCALE GENOMIC DNA]</scope>
    <source>
        <strain evidence="8 9">DSM 9128</strain>
    </source>
</reference>
<feature type="domain" description="Core-binding (CB)" evidence="7">
    <location>
        <begin position="107"/>
        <end position="189"/>
    </location>
</feature>
<keyword evidence="2" id="KW-0229">DNA integration</keyword>
<protein>
    <submittedName>
        <fullName evidence="8">DUF4102 domain-containing protein</fullName>
    </submittedName>
</protein>
<keyword evidence="4" id="KW-0233">DNA recombination</keyword>
<accession>A0A5R8ZQC6</accession>
<dbReference type="InterPro" id="IPR044068">
    <property type="entry name" value="CB"/>
</dbReference>
<dbReference type="Gene3D" id="3.30.160.390">
    <property type="entry name" value="Integrase, DNA-binding domain"/>
    <property type="match status" value="1"/>
</dbReference>
<dbReference type="InterPro" id="IPR013762">
    <property type="entry name" value="Integrase-like_cat_sf"/>
</dbReference>
<dbReference type="InterPro" id="IPR011010">
    <property type="entry name" value="DNA_brk_join_enz"/>
</dbReference>
<dbReference type="Proteomes" id="UP000307510">
    <property type="component" value="Unassembled WGS sequence"/>
</dbReference>
<dbReference type="RefSeq" id="WP_138217193.1">
    <property type="nucleotide sequence ID" value="NZ_VASG01000014.1"/>
</dbReference>
<dbReference type="PANTHER" id="PTHR30629:SF2">
    <property type="entry name" value="PROPHAGE INTEGRASE INTS-RELATED"/>
    <property type="match status" value="1"/>
</dbReference>
<dbReference type="InterPro" id="IPR025166">
    <property type="entry name" value="Integrase_DNA_bind_dom"/>
</dbReference>
<evidence type="ECO:0000256" key="4">
    <source>
        <dbReference type="ARBA" id="ARBA00023172"/>
    </source>
</evidence>
<comment type="caution">
    <text evidence="8">The sequence shown here is derived from an EMBL/GenBank/DDBJ whole genome shotgun (WGS) entry which is preliminary data.</text>
</comment>
<dbReference type="SUPFAM" id="SSF56349">
    <property type="entry name" value="DNA breaking-rejoining enzymes"/>
    <property type="match status" value="1"/>
</dbReference>
<dbReference type="PANTHER" id="PTHR30629">
    <property type="entry name" value="PROPHAGE INTEGRASE"/>
    <property type="match status" value="1"/>
</dbReference>
<gene>
    <name evidence="8" type="ORF">FEA48_30850</name>
</gene>
<name>A0A5R8ZQC6_PSENT</name>
<dbReference type="InterPro" id="IPR053876">
    <property type="entry name" value="Phage_int_M"/>
</dbReference>
<evidence type="ECO:0000256" key="3">
    <source>
        <dbReference type="ARBA" id="ARBA00023125"/>
    </source>
</evidence>
<feature type="domain" description="Tyr recombinase" evidence="6">
    <location>
        <begin position="213"/>
        <end position="389"/>
    </location>
</feature>
<organism evidence="8 9">
    <name type="scientific">Pseudomonas nitroreducens</name>
    <dbReference type="NCBI Taxonomy" id="46680"/>
    <lineage>
        <taxon>Bacteria</taxon>
        <taxon>Pseudomonadati</taxon>
        <taxon>Pseudomonadota</taxon>
        <taxon>Gammaproteobacteria</taxon>
        <taxon>Pseudomonadales</taxon>
        <taxon>Pseudomonadaceae</taxon>
        <taxon>Pseudomonas</taxon>
    </lineage>
</organism>
<evidence type="ECO:0000256" key="5">
    <source>
        <dbReference type="PROSITE-ProRule" id="PRU01248"/>
    </source>
</evidence>
<evidence type="ECO:0000259" key="6">
    <source>
        <dbReference type="PROSITE" id="PS51898"/>
    </source>
</evidence>
<proteinExistence type="inferred from homology"/>
<evidence type="ECO:0000313" key="9">
    <source>
        <dbReference type="Proteomes" id="UP000307510"/>
    </source>
</evidence>
<dbReference type="InterPro" id="IPR050808">
    <property type="entry name" value="Phage_Integrase"/>
</dbReference>
<dbReference type="Gene3D" id="1.10.443.10">
    <property type="entry name" value="Intergrase catalytic core"/>
    <property type="match status" value="1"/>
</dbReference>
<reference evidence="9" key="2">
    <citation type="submission" date="2019-06" db="EMBL/GenBank/DDBJ databases">
        <title>AzeR, a transcriptional regulator that responds to azelaic acid in Pseudomonas nitroreducens.</title>
        <authorList>
            <person name="Bez C."/>
            <person name="Javvadi S.G."/>
            <person name="Bertani I."/>
            <person name="Devescovi G."/>
            <person name="Studholme D.J."/>
            <person name="Geller A."/>
            <person name="Levy A."/>
            <person name="Venturi V."/>
        </authorList>
    </citation>
    <scope>NUCLEOTIDE SEQUENCE [LARGE SCALE GENOMIC DNA]</scope>
    <source>
        <strain evidence="9">DSM 9128</strain>
    </source>
</reference>
<dbReference type="CDD" id="cd00801">
    <property type="entry name" value="INT_P4_C"/>
    <property type="match status" value="1"/>
</dbReference>
<dbReference type="Pfam" id="PF13356">
    <property type="entry name" value="Arm-DNA-bind_3"/>
    <property type="match status" value="1"/>
</dbReference>
<keyword evidence="3 5" id="KW-0238">DNA-binding</keyword>